<feature type="coiled-coil region" evidence="1">
    <location>
        <begin position="9"/>
        <end position="43"/>
    </location>
</feature>
<proteinExistence type="predicted"/>
<dbReference type="AlphaFoldDB" id="A0A5J4VWM0"/>
<accession>A0A5J4VWM0</accession>
<organism evidence="2 3">
    <name type="scientific">Streblomastix strix</name>
    <dbReference type="NCBI Taxonomy" id="222440"/>
    <lineage>
        <taxon>Eukaryota</taxon>
        <taxon>Metamonada</taxon>
        <taxon>Preaxostyla</taxon>
        <taxon>Oxymonadida</taxon>
        <taxon>Streblomastigidae</taxon>
        <taxon>Streblomastix</taxon>
    </lineage>
</organism>
<evidence type="ECO:0000313" key="3">
    <source>
        <dbReference type="Proteomes" id="UP000324800"/>
    </source>
</evidence>
<comment type="caution">
    <text evidence="2">The sequence shown here is derived from an EMBL/GenBank/DDBJ whole genome shotgun (WGS) entry which is preliminary data.</text>
</comment>
<dbReference type="Proteomes" id="UP000324800">
    <property type="component" value="Unassembled WGS sequence"/>
</dbReference>
<keyword evidence="1" id="KW-0175">Coiled coil</keyword>
<evidence type="ECO:0000256" key="1">
    <source>
        <dbReference type="SAM" id="Coils"/>
    </source>
</evidence>
<reference evidence="2 3" key="1">
    <citation type="submission" date="2019-03" db="EMBL/GenBank/DDBJ databases">
        <title>Single cell metagenomics reveals metabolic interactions within the superorganism composed of flagellate Streblomastix strix and complex community of Bacteroidetes bacteria on its surface.</title>
        <authorList>
            <person name="Treitli S.C."/>
            <person name="Kolisko M."/>
            <person name="Husnik F."/>
            <person name="Keeling P."/>
            <person name="Hampl V."/>
        </authorList>
    </citation>
    <scope>NUCLEOTIDE SEQUENCE [LARGE SCALE GENOMIC DNA]</scope>
    <source>
        <strain evidence="2">ST1C</strain>
    </source>
</reference>
<gene>
    <name evidence="2" type="ORF">EZS28_017601</name>
</gene>
<sequence>MVSEAVLHVGKEQDIRRQIEKELENEEQQEQQQDEFIEKEKQQLRVCFGVIEGISTIPDKLNDNNEDKQVNTETKAKIEREKRFIDEFRRAANLTNNRQSHTSSSLQFFFTLVSTQHLPFFLSHFGIHKERRLGIPGEGINTQNESDG</sequence>
<evidence type="ECO:0000313" key="2">
    <source>
        <dbReference type="EMBL" id="KAA6386870.1"/>
    </source>
</evidence>
<protein>
    <submittedName>
        <fullName evidence="2">Uncharacterized protein</fullName>
    </submittedName>
</protein>
<dbReference type="EMBL" id="SNRW01004616">
    <property type="protein sequence ID" value="KAA6386870.1"/>
    <property type="molecule type" value="Genomic_DNA"/>
</dbReference>
<name>A0A5J4VWM0_9EUKA</name>